<proteinExistence type="predicted"/>
<dbReference type="Pfam" id="PF23343">
    <property type="entry name" value="REP_ORF2-G2P"/>
    <property type="match status" value="1"/>
</dbReference>
<dbReference type="EMBL" id="OM869528">
    <property type="protein sequence ID" value="UPW40988.1"/>
    <property type="molecule type" value="Genomic_DNA"/>
</dbReference>
<organism evidence="2">
    <name type="scientific">Sigmofec virus UA08Rod_5894</name>
    <dbReference type="NCBI Taxonomy" id="2929443"/>
    <lineage>
        <taxon>Viruses</taxon>
        <taxon>Monodnaviria</taxon>
        <taxon>Sangervirae</taxon>
        <taxon>Phixviricota</taxon>
        <taxon>Malgrandaviricetes</taxon>
        <taxon>Petitvirales</taxon>
        <taxon>Microviridae</taxon>
    </lineage>
</organism>
<protein>
    <submittedName>
        <fullName evidence="2">Replication initiator protein</fullName>
    </submittedName>
</protein>
<evidence type="ECO:0000259" key="1">
    <source>
        <dbReference type="Pfam" id="PF23343"/>
    </source>
</evidence>
<reference evidence="2" key="1">
    <citation type="submission" date="2022-02" db="EMBL/GenBank/DDBJ databases">
        <title>Towards deciphering the DNA virus diversity associated with rodent species in the families Cricetidae and Heteromyidae.</title>
        <authorList>
            <person name="Lund M."/>
            <person name="Larsen B.B."/>
            <person name="Gryseels S."/>
            <person name="Kraberger S."/>
            <person name="Rowsey D.M."/>
            <person name="Steger L."/>
            <person name="Yule K.M."/>
            <person name="Upham N.S."/>
            <person name="Worobey M."/>
            <person name="Van Doorslaer K."/>
            <person name="Varsani A."/>
        </authorList>
    </citation>
    <scope>NUCLEOTIDE SEQUENCE</scope>
    <source>
        <strain evidence="2">UA08Rod_5894</strain>
    </source>
</reference>
<name>A0A976N130_9VIRU</name>
<evidence type="ECO:0000313" key="2">
    <source>
        <dbReference type="EMBL" id="UPW40988.1"/>
    </source>
</evidence>
<dbReference type="InterPro" id="IPR056906">
    <property type="entry name" value="ORF2/G2P_dom"/>
</dbReference>
<sequence>MACTHPLKGFVLGVKSDGKRILRIVPYEVDYLFCDLSGNFHCYQHADYSGSHIMSNGQVCFEARSPPVSGPRERLIMDCLQIPCGQCEACRLQKSRDWANRCMLELEYHTSSYFVTLTYDDDHVPTRFYADPADGEVSGEVQTLVKKDFQDFLKRLRKRFKDQKIRYYACGEYGPATWRPHFHAILFGLQLDDLQVYERDTRGYTYYTSQSLSDVWSIYRRGGQSGSGSGSYESLGRVVVGQVTWETCAYTARYILKKLTGPYAKFYEDFNLEPPFTLMSTNPGLARQWYDDHPDVMDYEYISIKTPTGGRKFRPPRYYDRLFDVDDPEASAVKKELRRKMAEQAQAAKLSRTSMSYLELLAVEEHQLKNRIKKLERKL</sequence>
<feature type="domain" description="Replication-associated protein ORF2/G2P" evidence="1">
    <location>
        <begin position="113"/>
        <end position="258"/>
    </location>
</feature>
<accession>A0A976N130</accession>